<dbReference type="InterPro" id="IPR036909">
    <property type="entry name" value="Cyt_c-like_dom_sf"/>
</dbReference>
<dbReference type="PANTHER" id="PTHR40942">
    <property type="match status" value="1"/>
</dbReference>
<keyword evidence="1" id="KW-0813">Transport</keyword>
<dbReference type="GO" id="GO:0009055">
    <property type="term" value="F:electron transfer activity"/>
    <property type="evidence" value="ECO:0007669"/>
    <property type="project" value="InterPro"/>
</dbReference>
<sequence length="103" mass="10644">MNKLVIIAASALMVGTMTNVSADGQKDYQASCFACHGTGAAGAPKVGDKAAWKARIAQGKAKLYEHSIKGFKGKTGFMPAKGGSSLSDAAMKAVVDYMVENSK</sequence>
<evidence type="ECO:0000256" key="4">
    <source>
        <dbReference type="ARBA" id="ARBA00022982"/>
    </source>
</evidence>
<dbReference type="PROSITE" id="PS51007">
    <property type="entry name" value="CYTC"/>
    <property type="match status" value="1"/>
</dbReference>
<dbReference type="EMBL" id="UOFT01000001">
    <property type="protein sequence ID" value="VAW90939.1"/>
    <property type="molecule type" value="Genomic_DNA"/>
</dbReference>
<accession>A0A3B0ZYC1</accession>
<name>A0A3B0ZYC1_9ZZZZ</name>
<dbReference type="PANTHER" id="PTHR40942:SF4">
    <property type="entry name" value="CYTOCHROME C5"/>
    <property type="match status" value="1"/>
</dbReference>
<dbReference type="InterPro" id="IPR002323">
    <property type="entry name" value="Cyt_CIE"/>
</dbReference>
<protein>
    <submittedName>
        <fullName evidence="7">Cytochrome c5</fullName>
    </submittedName>
</protein>
<evidence type="ECO:0000256" key="5">
    <source>
        <dbReference type="ARBA" id="ARBA00023004"/>
    </source>
</evidence>
<feature type="domain" description="Cytochrome c" evidence="6">
    <location>
        <begin position="19"/>
        <end position="102"/>
    </location>
</feature>
<keyword evidence="2" id="KW-0349">Heme</keyword>
<keyword evidence="4" id="KW-0249">Electron transport</keyword>
<dbReference type="AlphaFoldDB" id="A0A3B0ZYC1"/>
<keyword evidence="3" id="KW-0479">Metal-binding</keyword>
<reference evidence="7" key="1">
    <citation type="submission" date="2018-06" db="EMBL/GenBank/DDBJ databases">
        <authorList>
            <person name="Zhirakovskaya E."/>
        </authorList>
    </citation>
    <scope>NUCLEOTIDE SEQUENCE</scope>
</reference>
<dbReference type="SUPFAM" id="SSF46626">
    <property type="entry name" value="Cytochrome c"/>
    <property type="match status" value="1"/>
</dbReference>
<evidence type="ECO:0000256" key="3">
    <source>
        <dbReference type="ARBA" id="ARBA00022723"/>
    </source>
</evidence>
<dbReference type="PRINTS" id="PR00607">
    <property type="entry name" value="CYTCHROMECIE"/>
</dbReference>
<gene>
    <name evidence="7" type="ORF">MNBD_GAMMA23-1556</name>
</gene>
<evidence type="ECO:0000313" key="7">
    <source>
        <dbReference type="EMBL" id="VAW90939.1"/>
    </source>
</evidence>
<evidence type="ECO:0000256" key="1">
    <source>
        <dbReference type="ARBA" id="ARBA00022448"/>
    </source>
</evidence>
<keyword evidence="5" id="KW-0408">Iron</keyword>
<dbReference type="Pfam" id="PF13442">
    <property type="entry name" value="Cytochrome_CBB3"/>
    <property type="match status" value="1"/>
</dbReference>
<evidence type="ECO:0000259" key="6">
    <source>
        <dbReference type="PROSITE" id="PS51007"/>
    </source>
</evidence>
<dbReference type="GO" id="GO:0005506">
    <property type="term" value="F:iron ion binding"/>
    <property type="evidence" value="ECO:0007669"/>
    <property type="project" value="InterPro"/>
</dbReference>
<proteinExistence type="predicted"/>
<dbReference type="Gene3D" id="1.10.760.10">
    <property type="entry name" value="Cytochrome c-like domain"/>
    <property type="match status" value="1"/>
</dbReference>
<dbReference type="InterPro" id="IPR009056">
    <property type="entry name" value="Cyt_c-like_dom"/>
</dbReference>
<dbReference type="GO" id="GO:0020037">
    <property type="term" value="F:heme binding"/>
    <property type="evidence" value="ECO:0007669"/>
    <property type="project" value="InterPro"/>
</dbReference>
<organism evidence="7">
    <name type="scientific">hydrothermal vent metagenome</name>
    <dbReference type="NCBI Taxonomy" id="652676"/>
    <lineage>
        <taxon>unclassified sequences</taxon>
        <taxon>metagenomes</taxon>
        <taxon>ecological metagenomes</taxon>
    </lineage>
</organism>
<evidence type="ECO:0000256" key="2">
    <source>
        <dbReference type="ARBA" id="ARBA00022617"/>
    </source>
</evidence>